<dbReference type="InterPro" id="IPR022038">
    <property type="entry name" value="Ig-like_bact"/>
</dbReference>
<dbReference type="KEGG" id="clt:CM240_2926"/>
<dbReference type="InterPro" id="IPR036116">
    <property type="entry name" value="FN3_sf"/>
</dbReference>
<dbReference type="InterPro" id="IPR005085">
    <property type="entry name" value="CBM25"/>
</dbReference>
<protein>
    <submittedName>
        <fullName evidence="4">Uncharacterized protein</fullName>
    </submittedName>
</protein>
<evidence type="ECO:0000313" key="5">
    <source>
        <dbReference type="Proteomes" id="UP000019426"/>
    </source>
</evidence>
<dbReference type="eggNOG" id="COG4870">
    <property type="taxonomic scope" value="Bacteria"/>
</dbReference>
<evidence type="ECO:0000259" key="2">
    <source>
        <dbReference type="SMART" id="SM00645"/>
    </source>
</evidence>
<dbReference type="AlphaFoldDB" id="W6RZZ8"/>
<dbReference type="eggNOG" id="COG0366">
    <property type="taxonomic scope" value="Bacteria"/>
</dbReference>
<dbReference type="GO" id="GO:0008234">
    <property type="term" value="F:cysteine-type peptidase activity"/>
    <property type="evidence" value="ECO:0007669"/>
    <property type="project" value="InterPro"/>
</dbReference>
<accession>W6RZZ8</accession>
<name>W6RZZ8_9CLOT</name>
<dbReference type="Gene3D" id="2.60.40.10">
    <property type="entry name" value="Immunoglobulins"/>
    <property type="match status" value="3"/>
</dbReference>
<dbReference type="CDD" id="cd02619">
    <property type="entry name" value="Peptidase_C1"/>
    <property type="match status" value="1"/>
</dbReference>
<feature type="domain" description="Peptidase C1A papain C-terminal" evidence="2">
    <location>
        <begin position="105"/>
        <end position="361"/>
    </location>
</feature>
<feature type="region of interest" description="Disordered" evidence="1">
    <location>
        <begin position="74"/>
        <end position="103"/>
    </location>
</feature>
<dbReference type="InterPro" id="IPR013783">
    <property type="entry name" value="Ig-like_fold"/>
</dbReference>
<sequence>MKKRVLSIFVTTAMVFSLFSTDIQVKAAEKTNISIENSKNNSNKICLDHGSFGATDLTKEEEKRIEENYEKTTTENLNDLGRERLAEESPNSSLFKSNDFDTTTLPQSVDNSEEMWFPEIGNQDRIGSCTSFASTYYQMTYTVNKTENRNGKDSANVCSPKWTYNLINGGDDNGSWISSNFAAIKSVGVASMKDFPYIGSKSDPRNYRQWCTDEATWKDAQKYTIDEMGYVPLSNHISGPDDEDLQPLKTKLANGEILTFSTYWYSWNFSYIDDIEDDSSDDDHVGELIGIYCDNTYSGGHALTIVGYDDNIWVDINGNNKVDQGEKGALKIANSWGSNWGNDGFVWVAYDMLNRYTEVPNNPLSDNNRHQLTKDINGAYWITTKPFSEKSNLFAKVKLNTAKRSDIQATIKAKNKETGTEYTYTPYPLNRVGGSYSFDGTTSASDCTFVFDLSKLIDGVTEEDLYKNDWSIDIQDCSNNNNPVIVEDFKILDDFSGKIYNSNITSSIKLDGSGTTLKVEFNKTSAPTNLYATKVDNSNIKLQWTAPKSDNTSIYEVYCNDSLLGTTNELSYIDKYSNDGSIKKYEVIAVDNNGNKSNKSSKTTIGGKSVTIYYNKYINPNIHYSIENNQWTTVPGVAMNPSNTLNGYSEFTIDLGDEISVEACFNDGSGNWDNNNSKNYIFNSGSYILNDGKITSFTVPLKINEFKTVNYYNPSEDKSWGYIYDSVGFSVNTSGGYGKYKYRFGYNILGTYYMIQDYSENSSPYFYPTRVFPYTMIVDVMDEEGNVTTSNYIYNSFDHLTMEDLSVEGEKVAHKPLTITATTSGGSYGENWGRKYTVYTILGNTKTILSDNSSDRTKHEFNWTPTTAGDYIIGVEITDTLTGEHVTKETNITVNSATYEPLEIKDFKTVSFYDFSKDQPWGYTNGKVSFYVNATGGYGSYKYRFGYNNRGIYHLIQDYSEDTSLYFEPNEVFPYTMVVDVMDEDGNVATSYCTYNVYDRMKIDDFTVQGSNKVNSPVSLTANISGGGYTASDKHYSFYVIHNNTKTFIAENSSENNTSWIPTKSGIYTLGVEVTDTATNSTVTSETQYTVESDNIAVIYYKNSSNWTNVYFHYKKGNGEWTTAPGELMKDSTTKPGYKEITIELDDSSELIGCFTDGYGNWDSKYSENYSFGKGSYICENWEVTKID</sequence>
<dbReference type="CDD" id="cd00063">
    <property type="entry name" value="FN3"/>
    <property type="match status" value="1"/>
</dbReference>
<dbReference type="PATRIC" id="fig|1216932.3.peg.2892"/>
<dbReference type="Gene3D" id="3.90.70.10">
    <property type="entry name" value="Cysteine proteinases"/>
    <property type="match status" value="1"/>
</dbReference>
<organism evidence="4 5">
    <name type="scientific">Clostridium bornimense</name>
    <dbReference type="NCBI Taxonomy" id="1216932"/>
    <lineage>
        <taxon>Bacteria</taxon>
        <taxon>Bacillati</taxon>
        <taxon>Bacillota</taxon>
        <taxon>Clostridia</taxon>
        <taxon>Eubacteriales</taxon>
        <taxon>Clostridiaceae</taxon>
        <taxon>Clostridium</taxon>
    </lineage>
</organism>
<evidence type="ECO:0000259" key="3">
    <source>
        <dbReference type="SMART" id="SM01066"/>
    </source>
</evidence>
<dbReference type="SMART" id="SM01066">
    <property type="entry name" value="CBM_25"/>
    <property type="match status" value="2"/>
</dbReference>
<evidence type="ECO:0000256" key="1">
    <source>
        <dbReference type="SAM" id="MobiDB-lite"/>
    </source>
</evidence>
<dbReference type="eggNOG" id="COG4733">
    <property type="taxonomic scope" value="Bacteria"/>
</dbReference>
<dbReference type="InterPro" id="IPR003961">
    <property type="entry name" value="FN3_dom"/>
</dbReference>
<feature type="domain" description="Carbohydrate binding module family 25" evidence="3">
    <location>
        <begin position="607"/>
        <end position="685"/>
    </location>
</feature>
<keyword evidence="5" id="KW-1185">Reference proteome</keyword>
<dbReference type="HOGENOM" id="CLU_272115_0_0_9"/>
<dbReference type="GO" id="GO:0006508">
    <property type="term" value="P:proteolysis"/>
    <property type="evidence" value="ECO:0007669"/>
    <property type="project" value="InterPro"/>
</dbReference>
<dbReference type="GO" id="GO:2001070">
    <property type="term" value="F:starch binding"/>
    <property type="evidence" value="ECO:0007669"/>
    <property type="project" value="InterPro"/>
</dbReference>
<dbReference type="STRING" id="1216932.CM240_2926"/>
<evidence type="ECO:0000313" key="4">
    <source>
        <dbReference type="EMBL" id="CDM70043.1"/>
    </source>
</evidence>
<dbReference type="InterPro" id="IPR025660">
    <property type="entry name" value="Pept_his_AS"/>
</dbReference>
<reference evidence="4 5" key="1">
    <citation type="submission" date="2013-11" db="EMBL/GenBank/DDBJ databases">
        <title>Complete genome sequence of Clostridum sp. M2/40.</title>
        <authorList>
            <person name="Wibberg D."/>
            <person name="Puehler A."/>
            <person name="Schlueter A."/>
        </authorList>
    </citation>
    <scope>NUCLEOTIDE SEQUENCE [LARGE SCALE GENOMIC DNA]</scope>
    <source>
        <strain evidence="5">M2/40</strain>
    </source>
</reference>
<dbReference type="EMBL" id="HG917869">
    <property type="protein sequence ID" value="CDM70043.1"/>
    <property type="molecule type" value="Genomic_DNA"/>
</dbReference>
<dbReference type="RefSeq" id="WP_044040212.1">
    <property type="nucleotide sequence ID" value="NZ_HG917869.1"/>
</dbReference>
<dbReference type="SUPFAM" id="SSF54001">
    <property type="entry name" value="Cysteine proteinases"/>
    <property type="match status" value="1"/>
</dbReference>
<dbReference type="eggNOG" id="COG0860">
    <property type="taxonomic scope" value="Bacteria"/>
</dbReference>
<feature type="compositionally biased region" description="Polar residues" evidence="1">
    <location>
        <begin position="89"/>
        <end position="103"/>
    </location>
</feature>
<dbReference type="Proteomes" id="UP000019426">
    <property type="component" value="Chromosome M2/40_rep2"/>
</dbReference>
<dbReference type="OrthoDB" id="3648721at2"/>
<dbReference type="InterPro" id="IPR038765">
    <property type="entry name" value="Papain-like_cys_pep_sf"/>
</dbReference>
<dbReference type="Pfam" id="PF12245">
    <property type="entry name" value="Big_3_2"/>
    <property type="match status" value="1"/>
</dbReference>
<gene>
    <name evidence="4" type="ORF">CM240_2926</name>
</gene>
<dbReference type="SMART" id="SM00645">
    <property type="entry name" value="Pept_C1"/>
    <property type="match status" value="1"/>
</dbReference>
<dbReference type="PROSITE" id="PS00639">
    <property type="entry name" value="THIOL_PROTEASE_HIS"/>
    <property type="match status" value="1"/>
</dbReference>
<dbReference type="InterPro" id="IPR000668">
    <property type="entry name" value="Peptidase_C1A_C"/>
</dbReference>
<dbReference type="SUPFAM" id="SSF49265">
    <property type="entry name" value="Fibronectin type III"/>
    <property type="match status" value="1"/>
</dbReference>
<dbReference type="Pfam" id="PF03423">
    <property type="entry name" value="CBM_25"/>
    <property type="match status" value="2"/>
</dbReference>
<dbReference type="Pfam" id="PF00112">
    <property type="entry name" value="Peptidase_C1"/>
    <property type="match status" value="1"/>
</dbReference>
<proteinExistence type="predicted"/>
<feature type="domain" description="Carbohydrate binding module family 25" evidence="3">
    <location>
        <begin position="1093"/>
        <end position="1175"/>
    </location>
</feature>